<dbReference type="OrthoDB" id="9802481at2"/>
<name>A0A4R9LWG2_9LEPT</name>
<reference evidence="2" key="1">
    <citation type="journal article" date="2019" name="PLoS Negl. Trop. Dis.">
        <title>Revisiting the worldwide diversity of Leptospira species in the environment.</title>
        <authorList>
            <person name="Vincent A.T."/>
            <person name="Schiettekatte O."/>
            <person name="Bourhy P."/>
            <person name="Veyrier F.J."/>
            <person name="Picardeau M."/>
        </authorList>
    </citation>
    <scope>NUCLEOTIDE SEQUENCE [LARGE SCALE GENOMIC DNA]</scope>
    <source>
        <strain evidence="2">201300427</strain>
    </source>
</reference>
<organism evidence="2 3">
    <name type="scientific">Leptospira idonii</name>
    <dbReference type="NCBI Taxonomy" id="1193500"/>
    <lineage>
        <taxon>Bacteria</taxon>
        <taxon>Pseudomonadati</taxon>
        <taxon>Spirochaetota</taxon>
        <taxon>Spirochaetia</taxon>
        <taxon>Leptospirales</taxon>
        <taxon>Leptospiraceae</taxon>
        <taxon>Leptospira</taxon>
    </lineage>
</organism>
<evidence type="ECO:0000259" key="1">
    <source>
        <dbReference type="Pfam" id="PF00149"/>
    </source>
</evidence>
<dbReference type="GO" id="GO:0016787">
    <property type="term" value="F:hydrolase activity"/>
    <property type="evidence" value="ECO:0007669"/>
    <property type="project" value="InterPro"/>
</dbReference>
<proteinExistence type="predicted"/>
<dbReference type="Proteomes" id="UP000298058">
    <property type="component" value="Unassembled WGS sequence"/>
</dbReference>
<sequence length="478" mass="54523">MTKIRYMVLSDIHLGAYNSLLTYIEENQNHSPRYRVNAEKTSPVLKDLFPVLETIVQKINGTSSPKVEFILLGDVFELALGSISDASMSFERFLECCFSKGTRFSDHMIYIPGNHDHHLWETAREKQYTDYIASLKPKEKIQDAWHTTKMISPDFVTSDLLTEIMRRNKGLKRGIVKIAYPNLEISNSKQTKTIFLTHGHFLENIYELMSSLQSIIFPEKQNKKTIYDLERENFAWIDFFWSTLGRSGSVGEGIGLIYDKLQSEKAIQKLATNVAGYLVGLLKIGPILRFFLKYGLGFFLGKWISKIGQSERGMSDGVLGEEITTNLDRYFQELLPGQWEMETDRKFPNEFEFIFGHTHKPFSSDAKDLGLKTENVSLFNTGGWVVDTVEPTPAHGGAVILIDDDANAVSFRIYKEQDQTPFFEVPSGKSNPLYESLSKKIDLDAAVFLKLKATIHSEIELRRKVIEARIKEQAPSEK</sequence>
<dbReference type="AlphaFoldDB" id="A0A4R9LWG2"/>
<dbReference type="SUPFAM" id="SSF56300">
    <property type="entry name" value="Metallo-dependent phosphatases"/>
    <property type="match status" value="1"/>
</dbReference>
<dbReference type="InterPro" id="IPR029052">
    <property type="entry name" value="Metallo-depent_PP-like"/>
</dbReference>
<gene>
    <name evidence="2" type="ORF">EHS15_14710</name>
</gene>
<dbReference type="EMBL" id="RQHW01000047">
    <property type="protein sequence ID" value="TGN18623.1"/>
    <property type="molecule type" value="Genomic_DNA"/>
</dbReference>
<keyword evidence="3" id="KW-1185">Reference proteome</keyword>
<comment type="caution">
    <text evidence="2">The sequence shown here is derived from an EMBL/GenBank/DDBJ whole genome shotgun (WGS) entry which is preliminary data.</text>
</comment>
<dbReference type="RefSeq" id="WP_135761306.1">
    <property type="nucleotide sequence ID" value="NZ_RQHW01000047.1"/>
</dbReference>
<feature type="domain" description="Calcineurin-like phosphoesterase" evidence="1">
    <location>
        <begin position="5"/>
        <end position="147"/>
    </location>
</feature>
<dbReference type="InterPro" id="IPR004843">
    <property type="entry name" value="Calcineurin-like_PHP"/>
</dbReference>
<accession>A0A4R9LWG2</accession>
<dbReference type="Pfam" id="PF00149">
    <property type="entry name" value="Metallophos"/>
    <property type="match status" value="1"/>
</dbReference>
<evidence type="ECO:0000313" key="2">
    <source>
        <dbReference type="EMBL" id="TGN18623.1"/>
    </source>
</evidence>
<protein>
    <submittedName>
        <fullName evidence="2">Phosphoesterase</fullName>
    </submittedName>
</protein>
<dbReference type="Gene3D" id="3.60.21.10">
    <property type="match status" value="1"/>
</dbReference>
<evidence type="ECO:0000313" key="3">
    <source>
        <dbReference type="Proteomes" id="UP000298058"/>
    </source>
</evidence>